<name>A0A2P8E605_9BACT</name>
<dbReference type="EMBL" id="PYGF01000004">
    <property type="protein sequence ID" value="PSL04915.1"/>
    <property type="molecule type" value="Genomic_DNA"/>
</dbReference>
<evidence type="ECO:0000313" key="2">
    <source>
        <dbReference type="EMBL" id="PSL04915.1"/>
    </source>
</evidence>
<reference evidence="2 3" key="1">
    <citation type="submission" date="2018-03" db="EMBL/GenBank/DDBJ databases">
        <title>Genomic Encyclopedia of Archaeal and Bacterial Type Strains, Phase II (KMG-II): from individual species to whole genera.</title>
        <authorList>
            <person name="Goeker M."/>
        </authorList>
    </citation>
    <scope>NUCLEOTIDE SEQUENCE [LARGE SCALE GENOMIC DNA]</scope>
    <source>
        <strain evidence="2 3">DSM 28057</strain>
    </source>
</reference>
<dbReference type="PANTHER" id="PTHR36440">
    <property type="entry name" value="PUTATIVE (AFU_ORTHOLOGUE AFUA_8G07350)-RELATED"/>
    <property type="match status" value="1"/>
</dbReference>
<organism evidence="2 3">
    <name type="scientific">Cecembia rubra</name>
    <dbReference type="NCBI Taxonomy" id="1485585"/>
    <lineage>
        <taxon>Bacteria</taxon>
        <taxon>Pseudomonadati</taxon>
        <taxon>Bacteroidota</taxon>
        <taxon>Cytophagia</taxon>
        <taxon>Cytophagales</taxon>
        <taxon>Cyclobacteriaceae</taxon>
        <taxon>Cecembia</taxon>
    </lineage>
</organism>
<accession>A0A2P8E605</accession>
<dbReference type="AlphaFoldDB" id="A0A2P8E605"/>
<keyword evidence="3" id="KW-1185">Reference proteome</keyword>
<protein>
    <submittedName>
        <fullName evidence="2">Cupin domain-containing protein</fullName>
    </submittedName>
</protein>
<dbReference type="SUPFAM" id="SSF51182">
    <property type="entry name" value="RmlC-like cupins"/>
    <property type="match status" value="1"/>
</dbReference>
<dbReference type="InterPro" id="IPR053146">
    <property type="entry name" value="QDO-like"/>
</dbReference>
<feature type="domain" description="Cupin type-2" evidence="1">
    <location>
        <begin position="88"/>
        <end position="150"/>
    </location>
</feature>
<dbReference type="RefSeq" id="WP_106566967.1">
    <property type="nucleotide sequence ID" value="NZ_JAUVYL010000062.1"/>
</dbReference>
<dbReference type="InterPro" id="IPR013096">
    <property type="entry name" value="Cupin_2"/>
</dbReference>
<dbReference type="OrthoDB" id="1423961at2"/>
<proteinExistence type="predicted"/>
<dbReference type="InterPro" id="IPR011051">
    <property type="entry name" value="RmlC_Cupin_sf"/>
</dbReference>
<gene>
    <name evidence="2" type="ORF">CLV48_10489</name>
</gene>
<evidence type="ECO:0000259" key="1">
    <source>
        <dbReference type="Pfam" id="PF07883"/>
    </source>
</evidence>
<dbReference type="PROSITE" id="PS51257">
    <property type="entry name" value="PROKAR_LIPOPROTEIN"/>
    <property type="match status" value="1"/>
</dbReference>
<comment type="caution">
    <text evidence="2">The sequence shown here is derived from an EMBL/GenBank/DDBJ whole genome shotgun (WGS) entry which is preliminary data.</text>
</comment>
<dbReference type="Pfam" id="PF07883">
    <property type="entry name" value="Cupin_2"/>
    <property type="match status" value="1"/>
</dbReference>
<dbReference type="Gene3D" id="2.60.120.10">
    <property type="entry name" value="Jelly Rolls"/>
    <property type="match status" value="1"/>
</dbReference>
<dbReference type="InterPro" id="IPR014710">
    <property type="entry name" value="RmlC-like_jellyroll"/>
</dbReference>
<evidence type="ECO:0000313" key="3">
    <source>
        <dbReference type="Proteomes" id="UP000240708"/>
    </source>
</evidence>
<dbReference type="PANTHER" id="PTHR36440:SF1">
    <property type="entry name" value="PUTATIVE (AFU_ORTHOLOGUE AFUA_8G07350)-RELATED"/>
    <property type="match status" value="1"/>
</dbReference>
<sequence length="196" mass="21470">MDRKQFIQFASIGAAAVVTGGMAGCSSRVPANSASDIRRRAEKAVYVPNGANRFQEQLMIWGIIPLQIKVSGKDTDGSIFVFEHAKMGKGGPPRHFHYDQDEWFYALEGEFAFEVGDEKFVLKPGDSLFAPRMIPHVWAYFGDNPGTLLLAVQPAGSLEAFFMKSCGMNHPPTPEEAEDLFAAHGMKVVGPPLAEH</sequence>
<dbReference type="Proteomes" id="UP000240708">
    <property type="component" value="Unassembled WGS sequence"/>
</dbReference>